<gene>
    <name evidence="6 9" type="primary">rpsG</name>
    <name evidence="9" type="ORF">V144x_05220</name>
</gene>
<comment type="subunit">
    <text evidence="6">Part of the 30S ribosomal subunit. Contacts proteins S9 and S11.</text>
</comment>
<dbReference type="PANTHER" id="PTHR11205">
    <property type="entry name" value="RIBOSOMAL PROTEIN S7"/>
    <property type="match status" value="1"/>
</dbReference>
<name>A0A517VPZ4_9PLAN</name>
<accession>A0A517VPZ4</accession>
<evidence type="ECO:0000256" key="5">
    <source>
        <dbReference type="ARBA" id="ARBA00023274"/>
    </source>
</evidence>
<protein>
    <recommendedName>
        <fullName evidence="6">Small ribosomal subunit protein uS7</fullName>
    </recommendedName>
</protein>
<evidence type="ECO:0000313" key="10">
    <source>
        <dbReference type="Proteomes" id="UP000318704"/>
    </source>
</evidence>
<dbReference type="Pfam" id="PF00177">
    <property type="entry name" value="Ribosomal_S7"/>
    <property type="match status" value="1"/>
</dbReference>
<dbReference type="Proteomes" id="UP000318704">
    <property type="component" value="Chromosome"/>
</dbReference>
<dbReference type="InterPro" id="IPR005717">
    <property type="entry name" value="Ribosomal_uS7_bac/org-type"/>
</dbReference>
<sequence length="197" mass="22140">MVQNAPNRRSLIFDFQVFDYIQSVLSSGIEIKVRGIVGMGKKFTASASQLKPDPRFNSLLASKFVNCLMHDGKKSVAQNVFYAALDRIKERVPDEEPIEVFTQAVENVKPGIEVRSKRVGGATYQVPTPVNPKRQQTLAIRWILAAIRAKKGRPMDVRLADEILSAHKREGTAMTTRENIHRMAEANKAFAHFAFSR</sequence>
<dbReference type="GO" id="GO:0019843">
    <property type="term" value="F:rRNA binding"/>
    <property type="evidence" value="ECO:0007669"/>
    <property type="project" value="UniProtKB-UniRule"/>
</dbReference>
<dbReference type="InterPro" id="IPR023798">
    <property type="entry name" value="Ribosomal_uS7_dom"/>
</dbReference>
<evidence type="ECO:0000256" key="3">
    <source>
        <dbReference type="ARBA" id="ARBA00022884"/>
    </source>
</evidence>
<dbReference type="Gene3D" id="1.10.455.10">
    <property type="entry name" value="Ribosomal protein S7 domain"/>
    <property type="match status" value="1"/>
</dbReference>
<dbReference type="GO" id="GO:0000049">
    <property type="term" value="F:tRNA binding"/>
    <property type="evidence" value="ECO:0007669"/>
    <property type="project" value="UniProtKB-UniRule"/>
</dbReference>
<evidence type="ECO:0000256" key="4">
    <source>
        <dbReference type="ARBA" id="ARBA00022980"/>
    </source>
</evidence>
<dbReference type="GO" id="GO:0003735">
    <property type="term" value="F:structural constituent of ribosome"/>
    <property type="evidence" value="ECO:0007669"/>
    <property type="project" value="InterPro"/>
</dbReference>
<keyword evidence="5 6" id="KW-0687">Ribonucleoprotein</keyword>
<dbReference type="InterPro" id="IPR036823">
    <property type="entry name" value="Ribosomal_uS7_dom_sf"/>
</dbReference>
<dbReference type="CDD" id="cd14869">
    <property type="entry name" value="uS7_Bacteria"/>
    <property type="match status" value="1"/>
</dbReference>
<reference evidence="9 10" key="1">
    <citation type="submission" date="2019-03" db="EMBL/GenBank/DDBJ databases">
        <title>Deep-cultivation of Planctomycetes and their phenomic and genomic characterization uncovers novel biology.</title>
        <authorList>
            <person name="Wiegand S."/>
            <person name="Jogler M."/>
            <person name="Boedeker C."/>
            <person name="Pinto D."/>
            <person name="Vollmers J."/>
            <person name="Rivas-Marin E."/>
            <person name="Kohn T."/>
            <person name="Peeters S.H."/>
            <person name="Heuer A."/>
            <person name="Rast P."/>
            <person name="Oberbeckmann S."/>
            <person name="Bunk B."/>
            <person name="Jeske O."/>
            <person name="Meyerdierks A."/>
            <person name="Storesund J.E."/>
            <person name="Kallscheuer N."/>
            <person name="Luecker S."/>
            <person name="Lage O.M."/>
            <person name="Pohl T."/>
            <person name="Merkel B.J."/>
            <person name="Hornburger P."/>
            <person name="Mueller R.-W."/>
            <person name="Bruemmer F."/>
            <person name="Labrenz M."/>
            <person name="Spormann A.M."/>
            <person name="Op den Camp H."/>
            <person name="Overmann J."/>
            <person name="Amann R."/>
            <person name="Jetten M.S.M."/>
            <person name="Mascher T."/>
            <person name="Medema M.H."/>
            <person name="Devos D.P."/>
            <person name="Kaster A.-K."/>
            <person name="Ovreas L."/>
            <person name="Rohde M."/>
            <person name="Galperin M.Y."/>
            <person name="Jogler C."/>
        </authorList>
    </citation>
    <scope>NUCLEOTIDE SEQUENCE [LARGE SCALE GENOMIC DNA]</scope>
    <source>
        <strain evidence="9 10">V144</strain>
    </source>
</reference>
<dbReference type="InterPro" id="IPR020606">
    <property type="entry name" value="Ribosomal_uS7_CS"/>
</dbReference>
<dbReference type="PROSITE" id="PS00052">
    <property type="entry name" value="RIBOSOMAL_S7"/>
    <property type="match status" value="1"/>
</dbReference>
<keyword evidence="2 6" id="KW-0699">rRNA-binding</keyword>
<feature type="domain" description="Small ribosomal subunit protein uS7" evidence="8">
    <location>
        <begin position="42"/>
        <end position="188"/>
    </location>
</feature>
<dbReference type="GO" id="GO:0006412">
    <property type="term" value="P:translation"/>
    <property type="evidence" value="ECO:0007669"/>
    <property type="project" value="UniProtKB-UniRule"/>
</dbReference>
<organism evidence="9 10">
    <name type="scientific">Gimesia aquarii</name>
    <dbReference type="NCBI Taxonomy" id="2527964"/>
    <lineage>
        <taxon>Bacteria</taxon>
        <taxon>Pseudomonadati</taxon>
        <taxon>Planctomycetota</taxon>
        <taxon>Planctomycetia</taxon>
        <taxon>Planctomycetales</taxon>
        <taxon>Planctomycetaceae</taxon>
        <taxon>Gimesia</taxon>
    </lineage>
</organism>
<comment type="function">
    <text evidence="6">One of the primary rRNA binding proteins, it binds directly to 16S rRNA where it nucleates assembly of the head domain of the 30S subunit. Is located at the subunit interface close to the decoding center, probably blocks exit of the E-site tRNA.</text>
</comment>
<dbReference type="KEGG" id="gaw:V144x_05220"/>
<evidence type="ECO:0000256" key="6">
    <source>
        <dbReference type="HAMAP-Rule" id="MF_00480"/>
    </source>
</evidence>
<dbReference type="AlphaFoldDB" id="A0A517VPZ4"/>
<comment type="similarity">
    <text evidence="1 6 7">Belongs to the universal ribosomal protein uS7 family.</text>
</comment>
<dbReference type="SUPFAM" id="SSF47973">
    <property type="entry name" value="Ribosomal protein S7"/>
    <property type="match status" value="1"/>
</dbReference>
<evidence type="ECO:0000256" key="2">
    <source>
        <dbReference type="ARBA" id="ARBA00022730"/>
    </source>
</evidence>
<dbReference type="GO" id="GO:0015935">
    <property type="term" value="C:small ribosomal subunit"/>
    <property type="evidence" value="ECO:0007669"/>
    <property type="project" value="InterPro"/>
</dbReference>
<keyword evidence="3 6" id="KW-0694">RNA-binding</keyword>
<dbReference type="EMBL" id="CP037920">
    <property type="protein sequence ID" value="QDT95088.1"/>
    <property type="molecule type" value="Genomic_DNA"/>
</dbReference>
<dbReference type="InterPro" id="IPR000235">
    <property type="entry name" value="Ribosomal_uS7"/>
</dbReference>
<proteinExistence type="inferred from homology"/>
<dbReference type="NCBIfam" id="TIGR01029">
    <property type="entry name" value="rpsG_bact"/>
    <property type="match status" value="1"/>
</dbReference>
<evidence type="ECO:0000256" key="1">
    <source>
        <dbReference type="ARBA" id="ARBA00007151"/>
    </source>
</evidence>
<keyword evidence="6" id="KW-0820">tRNA-binding</keyword>
<evidence type="ECO:0000256" key="7">
    <source>
        <dbReference type="RuleBase" id="RU003619"/>
    </source>
</evidence>
<evidence type="ECO:0000313" key="9">
    <source>
        <dbReference type="EMBL" id="QDT95088.1"/>
    </source>
</evidence>
<keyword evidence="4 6" id="KW-0689">Ribosomal protein</keyword>
<dbReference type="FunFam" id="1.10.455.10:FF:000001">
    <property type="entry name" value="30S ribosomal protein S7"/>
    <property type="match status" value="1"/>
</dbReference>
<evidence type="ECO:0000259" key="8">
    <source>
        <dbReference type="Pfam" id="PF00177"/>
    </source>
</evidence>
<dbReference type="HAMAP" id="MF_00480_B">
    <property type="entry name" value="Ribosomal_uS7_B"/>
    <property type="match status" value="1"/>
</dbReference>